<organism evidence="2 3">
    <name type="scientific">Phaseolus angularis</name>
    <name type="common">Azuki bean</name>
    <name type="synonym">Vigna angularis</name>
    <dbReference type="NCBI Taxonomy" id="3914"/>
    <lineage>
        <taxon>Eukaryota</taxon>
        <taxon>Viridiplantae</taxon>
        <taxon>Streptophyta</taxon>
        <taxon>Embryophyta</taxon>
        <taxon>Tracheophyta</taxon>
        <taxon>Spermatophyta</taxon>
        <taxon>Magnoliopsida</taxon>
        <taxon>eudicotyledons</taxon>
        <taxon>Gunneridae</taxon>
        <taxon>Pentapetalae</taxon>
        <taxon>rosids</taxon>
        <taxon>fabids</taxon>
        <taxon>Fabales</taxon>
        <taxon>Fabaceae</taxon>
        <taxon>Papilionoideae</taxon>
        <taxon>50 kb inversion clade</taxon>
        <taxon>NPAAA clade</taxon>
        <taxon>indigoferoid/millettioid clade</taxon>
        <taxon>Phaseoleae</taxon>
        <taxon>Vigna</taxon>
    </lineage>
</organism>
<evidence type="ECO:0000256" key="1">
    <source>
        <dbReference type="SAM" id="Phobius"/>
    </source>
</evidence>
<gene>
    <name evidence="2" type="ORF">LR48_Vigan04g098300</name>
</gene>
<keyword evidence="1" id="KW-1133">Transmembrane helix</keyword>
<protein>
    <submittedName>
        <fullName evidence="2">Uncharacterized protein</fullName>
    </submittedName>
</protein>
<sequence length="259" mass="29041">MKLNYTTNVVTLFKSQNVLPTLLLFTASDRSVMSIVEIWRQMRALRLFGSAMHCNSYLPLGSGVFVHYVQQCSTVLGYYALSFAITSTQHFNSLVIDEGTPARSAKTSSDHSVKTVSGCSVQQTLTVRLCSYQTVRFCGGCFEDASSTRDVIQGVLMKLFKGWTPCEMMNVAKAFQHEEMWLMVLDGLGRSSSRRAPFAPFYQCVRAPSPPFDQCFSAPSPPFHQCIRAPSTVFLQFRVYVFARSFILLLFCLVRVALP</sequence>
<evidence type="ECO:0000313" key="2">
    <source>
        <dbReference type="EMBL" id="KOM40785.1"/>
    </source>
</evidence>
<feature type="transmembrane region" description="Helical" evidence="1">
    <location>
        <begin position="237"/>
        <end position="258"/>
    </location>
</feature>
<accession>A0A0L9UCY4</accession>
<name>A0A0L9UCY4_PHAAN</name>
<evidence type="ECO:0000313" key="3">
    <source>
        <dbReference type="Proteomes" id="UP000053144"/>
    </source>
</evidence>
<dbReference type="Proteomes" id="UP000053144">
    <property type="component" value="Chromosome 4"/>
</dbReference>
<dbReference type="AlphaFoldDB" id="A0A0L9UCY4"/>
<dbReference type="Gramene" id="KOM40785">
    <property type="protein sequence ID" value="KOM40785"/>
    <property type="gene ID" value="LR48_Vigan04g098300"/>
</dbReference>
<reference evidence="3" key="1">
    <citation type="journal article" date="2015" name="Proc. Natl. Acad. Sci. U.S.A.">
        <title>Genome sequencing of adzuki bean (Vigna angularis) provides insight into high starch and low fat accumulation and domestication.</title>
        <authorList>
            <person name="Yang K."/>
            <person name="Tian Z."/>
            <person name="Chen C."/>
            <person name="Luo L."/>
            <person name="Zhao B."/>
            <person name="Wang Z."/>
            <person name="Yu L."/>
            <person name="Li Y."/>
            <person name="Sun Y."/>
            <person name="Li W."/>
            <person name="Chen Y."/>
            <person name="Li Y."/>
            <person name="Zhang Y."/>
            <person name="Ai D."/>
            <person name="Zhao J."/>
            <person name="Shang C."/>
            <person name="Ma Y."/>
            <person name="Wu B."/>
            <person name="Wang M."/>
            <person name="Gao L."/>
            <person name="Sun D."/>
            <person name="Zhang P."/>
            <person name="Guo F."/>
            <person name="Wang W."/>
            <person name="Li Y."/>
            <person name="Wang J."/>
            <person name="Varshney R.K."/>
            <person name="Wang J."/>
            <person name="Ling H.Q."/>
            <person name="Wan P."/>
        </authorList>
    </citation>
    <scope>NUCLEOTIDE SEQUENCE</scope>
    <source>
        <strain evidence="3">cv. Jingnong 6</strain>
    </source>
</reference>
<proteinExistence type="predicted"/>
<dbReference type="EMBL" id="CM003374">
    <property type="protein sequence ID" value="KOM40785.1"/>
    <property type="molecule type" value="Genomic_DNA"/>
</dbReference>
<keyword evidence="1" id="KW-0472">Membrane</keyword>
<keyword evidence="1" id="KW-0812">Transmembrane</keyword>